<organism evidence="2 3">
    <name type="scientific">Paracraurococcus ruber</name>
    <dbReference type="NCBI Taxonomy" id="77675"/>
    <lineage>
        <taxon>Bacteria</taxon>
        <taxon>Pseudomonadati</taxon>
        <taxon>Pseudomonadota</taxon>
        <taxon>Alphaproteobacteria</taxon>
        <taxon>Acetobacterales</taxon>
        <taxon>Roseomonadaceae</taxon>
        <taxon>Paracraurococcus</taxon>
    </lineage>
</organism>
<gene>
    <name evidence="2" type="ORF">CKO45_25350</name>
</gene>
<keyword evidence="1" id="KW-0732">Signal</keyword>
<dbReference type="RefSeq" id="WP_133222886.1">
    <property type="nucleotide sequence ID" value="NZ_NRSG01000321.1"/>
</dbReference>
<feature type="chain" id="PRO_5046698659" evidence="1">
    <location>
        <begin position="24"/>
        <end position="109"/>
    </location>
</feature>
<dbReference type="Proteomes" id="UP000697995">
    <property type="component" value="Unassembled WGS sequence"/>
</dbReference>
<evidence type="ECO:0000313" key="3">
    <source>
        <dbReference type="Proteomes" id="UP000697995"/>
    </source>
</evidence>
<evidence type="ECO:0000256" key="1">
    <source>
        <dbReference type="SAM" id="SignalP"/>
    </source>
</evidence>
<proteinExistence type="predicted"/>
<sequence>MPRPRLVAALAAGFLLLALPSLARVEVPADAGAGPGGVPPGPQAAECRCGGTVPLLLLGLPGLAEAEFLARWTAPGRALAEAERTRFRALRLRPLRGPLPVALRRAPRR</sequence>
<keyword evidence="3" id="KW-1185">Reference proteome</keyword>
<reference evidence="2 3" key="1">
    <citation type="journal article" date="2020" name="Microorganisms">
        <title>Osmotic Adaptation and Compatible Solute Biosynthesis of Phototrophic Bacteria as Revealed from Genome Analyses.</title>
        <authorList>
            <person name="Imhoff J.F."/>
            <person name="Rahn T."/>
            <person name="Kunzel S."/>
            <person name="Keller A."/>
            <person name="Neulinger S.C."/>
        </authorList>
    </citation>
    <scope>NUCLEOTIDE SEQUENCE [LARGE SCALE GENOMIC DNA]</scope>
    <source>
        <strain evidence="2 3">DSM 15382</strain>
    </source>
</reference>
<comment type="caution">
    <text evidence="2">The sequence shown here is derived from an EMBL/GenBank/DDBJ whole genome shotgun (WGS) entry which is preliminary data.</text>
</comment>
<feature type="signal peptide" evidence="1">
    <location>
        <begin position="1"/>
        <end position="23"/>
    </location>
</feature>
<name>A0ABS1D418_9PROT</name>
<evidence type="ECO:0000313" key="2">
    <source>
        <dbReference type="EMBL" id="MBK1661539.1"/>
    </source>
</evidence>
<accession>A0ABS1D418</accession>
<dbReference type="EMBL" id="NRSG01000321">
    <property type="protein sequence ID" value="MBK1661539.1"/>
    <property type="molecule type" value="Genomic_DNA"/>
</dbReference>
<protein>
    <submittedName>
        <fullName evidence="2">Uncharacterized protein</fullName>
    </submittedName>
</protein>